<protein>
    <recommendedName>
        <fullName evidence="11 12">Replicative DNA helicase</fullName>
        <ecNumber evidence="11 12">5.6.2.3</ecNumber>
    </recommendedName>
</protein>
<dbReference type="Pfam" id="PF03796">
    <property type="entry name" value="DnaB_C"/>
    <property type="match status" value="1"/>
</dbReference>
<dbReference type="InterPro" id="IPR003593">
    <property type="entry name" value="AAA+_ATPase"/>
</dbReference>
<dbReference type="GO" id="GO:0043139">
    <property type="term" value="F:5'-3' DNA helicase activity"/>
    <property type="evidence" value="ECO:0007669"/>
    <property type="project" value="UniProtKB-EC"/>
</dbReference>
<dbReference type="Gene3D" id="1.10.860.10">
    <property type="entry name" value="DNAb Helicase, Chain A"/>
    <property type="match status" value="1"/>
</dbReference>
<evidence type="ECO:0000259" key="13">
    <source>
        <dbReference type="PROSITE" id="PS51199"/>
    </source>
</evidence>
<dbReference type="AlphaFoldDB" id="A0AAW3I6J7"/>
<dbReference type="InterPro" id="IPR036185">
    <property type="entry name" value="DNA_heli_DnaB-like_N_sf"/>
</dbReference>
<dbReference type="GO" id="GO:0016787">
    <property type="term" value="F:hydrolase activity"/>
    <property type="evidence" value="ECO:0007669"/>
    <property type="project" value="UniProtKB-KW"/>
</dbReference>
<dbReference type="GO" id="GO:0006269">
    <property type="term" value="P:DNA replication, synthesis of primer"/>
    <property type="evidence" value="ECO:0007669"/>
    <property type="project" value="UniProtKB-UniRule"/>
</dbReference>
<evidence type="ECO:0000256" key="10">
    <source>
        <dbReference type="ARBA" id="ARBA00048954"/>
    </source>
</evidence>
<comment type="caution">
    <text evidence="14">The sequence shown here is derived from an EMBL/GenBank/DDBJ whole genome shotgun (WGS) entry which is preliminary data.</text>
</comment>
<dbReference type="PANTHER" id="PTHR30153">
    <property type="entry name" value="REPLICATIVE DNA HELICASE DNAB"/>
    <property type="match status" value="1"/>
</dbReference>
<dbReference type="GO" id="GO:0005829">
    <property type="term" value="C:cytosol"/>
    <property type="evidence" value="ECO:0007669"/>
    <property type="project" value="TreeGrafter"/>
</dbReference>
<feature type="domain" description="SF4 helicase" evidence="13">
    <location>
        <begin position="179"/>
        <end position="443"/>
    </location>
</feature>
<sequence>MSAEAVRVPPHSVEAEQGVLGGLLQDNRAWDRLGDLLNADDFYRHDHRLIFEATVRLLNSSKPADVLTVHDALQVQGRDEAAGGLAYLNAIASNVPSSANVRSYGEIVRAHRVRRDVLMLGDDIAELAANEAGDSSMLIEQATGLAMALADTRQAGRDPVEVGFLLREVIESLEARGERAGGISGLASGFTDLDQKTSGFQDGDLIIVAGRPSMGKTTLAINFAENVTEEEGVALVISLEMAAAQLVERTIARYGVIDTQRLRTGRLENNDWPRLTHAIQKLESQRLIIADDPGLANVARVRLAARKVKQRQGRLDLIVIDYLQLMQGEGNSRNEDLGGITRALKLMARELGCPVILLSQLSRKVEERPNKRPLMSDLRESGAIEQDADVILMVYRDEYYNEDSPFKGLAEILIRKQRMGPLGEVFLTFQGQHSRFLDADIQAVTEARNAVQFKPKPKYSQLRD</sequence>
<dbReference type="Gene3D" id="3.40.50.300">
    <property type="entry name" value="P-loop containing nucleotide triphosphate hydrolases"/>
    <property type="match status" value="1"/>
</dbReference>
<dbReference type="GO" id="GO:0003677">
    <property type="term" value="F:DNA binding"/>
    <property type="evidence" value="ECO:0007669"/>
    <property type="project" value="UniProtKB-UniRule"/>
</dbReference>
<dbReference type="RefSeq" id="WP_050446318.1">
    <property type="nucleotide sequence ID" value="NZ_LGVG01000008.1"/>
</dbReference>
<dbReference type="InterPro" id="IPR007693">
    <property type="entry name" value="DNA_helicase_DnaB-like_N"/>
</dbReference>
<evidence type="ECO:0000256" key="12">
    <source>
        <dbReference type="RuleBase" id="RU362085"/>
    </source>
</evidence>
<evidence type="ECO:0000256" key="8">
    <source>
        <dbReference type="ARBA" id="ARBA00023125"/>
    </source>
</evidence>
<evidence type="ECO:0000256" key="7">
    <source>
        <dbReference type="ARBA" id="ARBA00022840"/>
    </source>
</evidence>
<comment type="catalytic activity">
    <reaction evidence="10 12">
        <text>ATP + H2O = ADP + phosphate + H(+)</text>
        <dbReference type="Rhea" id="RHEA:13065"/>
        <dbReference type="ChEBI" id="CHEBI:15377"/>
        <dbReference type="ChEBI" id="CHEBI:15378"/>
        <dbReference type="ChEBI" id="CHEBI:30616"/>
        <dbReference type="ChEBI" id="CHEBI:43474"/>
        <dbReference type="ChEBI" id="CHEBI:456216"/>
        <dbReference type="EC" id="5.6.2.3"/>
    </reaction>
</comment>
<dbReference type="InterPro" id="IPR016136">
    <property type="entry name" value="DNA_helicase_N/primase_C"/>
</dbReference>
<keyword evidence="9" id="KW-0413">Isomerase</keyword>
<evidence type="ECO:0000256" key="2">
    <source>
        <dbReference type="ARBA" id="ARBA00022515"/>
    </source>
</evidence>
<comment type="similarity">
    <text evidence="1 12">Belongs to the helicase family. DnaB subfamily.</text>
</comment>
<dbReference type="Pfam" id="PF00772">
    <property type="entry name" value="DnaB"/>
    <property type="match status" value="1"/>
</dbReference>
<evidence type="ECO:0000256" key="11">
    <source>
        <dbReference type="NCBIfam" id="TIGR00665"/>
    </source>
</evidence>
<keyword evidence="5 12" id="KW-0378">Hydrolase</keyword>
<dbReference type="CDD" id="cd00984">
    <property type="entry name" value="DnaB_C"/>
    <property type="match status" value="1"/>
</dbReference>
<accession>A0AAW3I6J7</accession>
<proteinExistence type="inferred from homology"/>
<keyword evidence="2 12" id="KW-0639">Primosome</keyword>
<evidence type="ECO:0000256" key="6">
    <source>
        <dbReference type="ARBA" id="ARBA00022806"/>
    </source>
</evidence>
<reference evidence="14 15" key="1">
    <citation type="submission" date="2015-07" db="EMBL/GenBank/DDBJ databases">
        <title>Draft genome of Achromobacter spanius.</title>
        <authorList>
            <person name="Wang X."/>
        </authorList>
    </citation>
    <scope>NUCLEOTIDE SEQUENCE [LARGE SCALE GENOMIC DNA]</scope>
    <source>
        <strain evidence="14 15">CGMCC9173</strain>
    </source>
</reference>
<dbReference type="InterPro" id="IPR027417">
    <property type="entry name" value="P-loop_NTPase"/>
</dbReference>
<evidence type="ECO:0000256" key="4">
    <source>
        <dbReference type="ARBA" id="ARBA00022741"/>
    </source>
</evidence>
<keyword evidence="4 12" id="KW-0547">Nucleotide-binding</keyword>
<evidence type="ECO:0000256" key="1">
    <source>
        <dbReference type="ARBA" id="ARBA00008428"/>
    </source>
</evidence>
<gene>
    <name evidence="14" type="ORF">AFM18_08280</name>
</gene>
<dbReference type="GO" id="GO:0005524">
    <property type="term" value="F:ATP binding"/>
    <property type="evidence" value="ECO:0007669"/>
    <property type="project" value="UniProtKB-UniRule"/>
</dbReference>
<evidence type="ECO:0000313" key="15">
    <source>
        <dbReference type="Proteomes" id="UP000037511"/>
    </source>
</evidence>
<dbReference type="Proteomes" id="UP000037511">
    <property type="component" value="Unassembled WGS sequence"/>
</dbReference>
<dbReference type="InterPro" id="IPR007692">
    <property type="entry name" value="DNA_helicase_DnaB"/>
</dbReference>
<dbReference type="EC" id="5.6.2.3" evidence="11 12"/>
<evidence type="ECO:0000313" key="14">
    <source>
        <dbReference type="EMBL" id="KNE28156.1"/>
    </source>
</evidence>
<evidence type="ECO:0000256" key="9">
    <source>
        <dbReference type="ARBA" id="ARBA00023235"/>
    </source>
</evidence>
<dbReference type="PANTHER" id="PTHR30153:SF2">
    <property type="entry name" value="REPLICATIVE DNA HELICASE"/>
    <property type="match status" value="1"/>
</dbReference>
<dbReference type="SMART" id="SM00382">
    <property type="entry name" value="AAA"/>
    <property type="match status" value="1"/>
</dbReference>
<keyword evidence="8 12" id="KW-0238">DNA-binding</keyword>
<evidence type="ECO:0000256" key="5">
    <source>
        <dbReference type="ARBA" id="ARBA00022801"/>
    </source>
</evidence>
<dbReference type="SUPFAM" id="SSF52540">
    <property type="entry name" value="P-loop containing nucleoside triphosphate hydrolases"/>
    <property type="match status" value="1"/>
</dbReference>
<keyword evidence="6 12" id="KW-0347">Helicase</keyword>
<evidence type="ECO:0000256" key="3">
    <source>
        <dbReference type="ARBA" id="ARBA00022705"/>
    </source>
</evidence>
<keyword evidence="3 12" id="KW-0235">DNA replication</keyword>
<name>A0AAW3I6J7_9BURK</name>
<keyword evidence="7 12" id="KW-0067">ATP-binding</keyword>
<dbReference type="InterPro" id="IPR007694">
    <property type="entry name" value="DNA_helicase_DnaB-like_C"/>
</dbReference>
<dbReference type="PROSITE" id="PS51199">
    <property type="entry name" value="SF4_HELICASE"/>
    <property type="match status" value="1"/>
</dbReference>
<organism evidence="14 15">
    <name type="scientific">Achromobacter spanius</name>
    <dbReference type="NCBI Taxonomy" id="217203"/>
    <lineage>
        <taxon>Bacteria</taxon>
        <taxon>Pseudomonadati</taxon>
        <taxon>Pseudomonadota</taxon>
        <taxon>Betaproteobacteria</taxon>
        <taxon>Burkholderiales</taxon>
        <taxon>Alcaligenaceae</taxon>
        <taxon>Achromobacter</taxon>
    </lineage>
</organism>
<dbReference type="GO" id="GO:1990077">
    <property type="term" value="C:primosome complex"/>
    <property type="evidence" value="ECO:0007669"/>
    <property type="project" value="UniProtKB-UniRule"/>
</dbReference>
<dbReference type="EMBL" id="LGVG01000008">
    <property type="protein sequence ID" value="KNE28156.1"/>
    <property type="molecule type" value="Genomic_DNA"/>
</dbReference>
<dbReference type="NCBIfam" id="TIGR00665">
    <property type="entry name" value="DnaB"/>
    <property type="match status" value="1"/>
</dbReference>
<dbReference type="SUPFAM" id="SSF48024">
    <property type="entry name" value="N-terminal domain of DnaB helicase"/>
    <property type="match status" value="1"/>
</dbReference>
<comment type="function">
    <text evidence="12">The main replicative DNA helicase, it participates in initiation and elongation during chromosome replication. Travels ahead of the DNA replisome, separating dsDNA into templates for DNA synthesis. A processive ATP-dependent 5'-3' DNA helicase it has DNA-dependent ATPase activity.</text>
</comment>